<dbReference type="EMBL" id="GGFL01010404">
    <property type="protein sequence ID" value="MBW74582.1"/>
    <property type="molecule type" value="Transcribed_RNA"/>
</dbReference>
<sequence>MERLVDWLLIQGTFLGLLVKLLVNVAIVRTERGPKQNVRYGKRIDNANRIRPDSQQCLLQLHLQSVDVTFTDRGKSH</sequence>
<keyword evidence="1" id="KW-0472">Membrane</keyword>
<proteinExistence type="predicted"/>
<keyword evidence="1" id="KW-1133">Transmembrane helix</keyword>
<evidence type="ECO:0000256" key="1">
    <source>
        <dbReference type="SAM" id="Phobius"/>
    </source>
</evidence>
<feature type="transmembrane region" description="Helical" evidence="1">
    <location>
        <begin position="6"/>
        <end position="27"/>
    </location>
</feature>
<accession>A0A2M4DAH4</accession>
<name>A0A2M4DAH4_ANODA</name>
<evidence type="ECO:0000313" key="2">
    <source>
        <dbReference type="EMBL" id="MBW74582.1"/>
    </source>
</evidence>
<organism evidence="2">
    <name type="scientific">Anopheles darlingi</name>
    <name type="common">Mosquito</name>
    <dbReference type="NCBI Taxonomy" id="43151"/>
    <lineage>
        <taxon>Eukaryota</taxon>
        <taxon>Metazoa</taxon>
        <taxon>Ecdysozoa</taxon>
        <taxon>Arthropoda</taxon>
        <taxon>Hexapoda</taxon>
        <taxon>Insecta</taxon>
        <taxon>Pterygota</taxon>
        <taxon>Neoptera</taxon>
        <taxon>Endopterygota</taxon>
        <taxon>Diptera</taxon>
        <taxon>Nematocera</taxon>
        <taxon>Culicoidea</taxon>
        <taxon>Culicidae</taxon>
        <taxon>Anophelinae</taxon>
        <taxon>Anopheles</taxon>
    </lineage>
</organism>
<keyword evidence="1" id="KW-0812">Transmembrane</keyword>
<dbReference type="AlphaFoldDB" id="A0A2M4DAH4"/>
<protein>
    <submittedName>
        <fullName evidence="2">Putative secreted protein</fullName>
    </submittedName>
</protein>
<reference evidence="2" key="1">
    <citation type="submission" date="2018-01" db="EMBL/GenBank/DDBJ databases">
        <title>An insight into the sialome of Amazonian anophelines.</title>
        <authorList>
            <person name="Ribeiro J.M."/>
            <person name="Scarpassa V."/>
            <person name="Calvo E."/>
        </authorList>
    </citation>
    <scope>NUCLEOTIDE SEQUENCE</scope>
</reference>